<dbReference type="OrthoDB" id="10306183at2759"/>
<reference evidence="2 3" key="1">
    <citation type="submission" date="2014-09" db="EMBL/GenBank/DDBJ databases">
        <authorList>
            <person name="Magalhaes I.L.F."/>
            <person name="Oliveira U."/>
            <person name="Santos F.R."/>
            <person name="Vidigal T.H.D.A."/>
            <person name="Brescovit A.D."/>
            <person name="Santos A.J."/>
        </authorList>
    </citation>
    <scope>NUCLEOTIDE SEQUENCE [LARGE SCALE GENOMIC DNA]</scope>
</reference>
<organism evidence="2 3">
    <name type="scientific">Ceraceosorus bombacis</name>
    <dbReference type="NCBI Taxonomy" id="401625"/>
    <lineage>
        <taxon>Eukaryota</taxon>
        <taxon>Fungi</taxon>
        <taxon>Dikarya</taxon>
        <taxon>Basidiomycota</taxon>
        <taxon>Ustilaginomycotina</taxon>
        <taxon>Exobasidiomycetes</taxon>
        <taxon>Ceraceosorales</taxon>
        <taxon>Ceraceosoraceae</taxon>
        <taxon>Ceraceosorus</taxon>
    </lineage>
</organism>
<keyword evidence="3" id="KW-1185">Reference proteome</keyword>
<name>A0A0P1BCR3_9BASI</name>
<feature type="region of interest" description="Disordered" evidence="1">
    <location>
        <begin position="1"/>
        <end position="27"/>
    </location>
</feature>
<evidence type="ECO:0000256" key="1">
    <source>
        <dbReference type="SAM" id="MobiDB-lite"/>
    </source>
</evidence>
<protein>
    <submittedName>
        <fullName evidence="2">Uncharacterized protein</fullName>
    </submittedName>
</protein>
<dbReference type="AlphaFoldDB" id="A0A0P1BCR3"/>
<evidence type="ECO:0000313" key="3">
    <source>
        <dbReference type="Proteomes" id="UP000054845"/>
    </source>
</evidence>
<dbReference type="Proteomes" id="UP000054845">
    <property type="component" value="Unassembled WGS sequence"/>
</dbReference>
<sequence length="198" mass="22506">MPRHESNSSLGSSGPSQEGFSLNFGADTQDMENRRQMILDGFMQAYAVKSAKEAEACKRQISKVFRECNSRTDALERKATSKRDDALADVQASLDATEQNEMGGYMRLFEEVQRELEHKYQGIAHVADELEGAQQSTELQAARSMYEQRPKMMVRWRRELVREHRNKQTSRSAQQQAVINGAAVLEHYKAILGSTMEE</sequence>
<evidence type="ECO:0000313" key="2">
    <source>
        <dbReference type="EMBL" id="CEH13016.1"/>
    </source>
</evidence>
<feature type="compositionally biased region" description="Low complexity" evidence="1">
    <location>
        <begin position="7"/>
        <end position="19"/>
    </location>
</feature>
<accession>A0A0P1BCR3</accession>
<proteinExistence type="predicted"/>
<dbReference type="EMBL" id="CCYA01000192">
    <property type="protein sequence ID" value="CEH13016.1"/>
    <property type="molecule type" value="Genomic_DNA"/>
</dbReference>